<keyword evidence="3" id="KW-0460">Magnesium</keyword>
<dbReference type="InterPro" id="IPR006086">
    <property type="entry name" value="XPG-I_dom"/>
</dbReference>
<organism evidence="6 7">
    <name type="scientific">Plasmodium inui San Antonio 1</name>
    <dbReference type="NCBI Taxonomy" id="1237626"/>
    <lineage>
        <taxon>Eukaryota</taxon>
        <taxon>Sar</taxon>
        <taxon>Alveolata</taxon>
        <taxon>Apicomplexa</taxon>
        <taxon>Aconoidasida</taxon>
        <taxon>Haemosporida</taxon>
        <taxon>Plasmodiidae</taxon>
        <taxon>Plasmodium</taxon>
        <taxon>Plasmodium (Plasmodium)</taxon>
    </lineage>
</organism>
<dbReference type="Gene3D" id="1.10.150.20">
    <property type="entry name" value="5' to 3' exonuclease, C-terminal subdomain"/>
    <property type="match status" value="1"/>
</dbReference>
<evidence type="ECO:0000313" key="7">
    <source>
        <dbReference type="Proteomes" id="UP000030640"/>
    </source>
</evidence>
<sequence>MTIKGFVQFVNKKIPSTIKKIDDIRSFTGKKFIIDGTFFIYKFMYVAWKHIINDKNREKRYKANDLTTHILVRQYIIKKSIELLKKQHEYFKSLKINTLYIIEDIGARYELQPLDYKCKKHVWKERDSLRKKKNLFDILNVDASRGGGTRSGYSPSGNSPSGDSPSIHCASSTEGCGEIGPSGSQNHSANPPNSGSKPIGEQRSAISSMSQGKSQKKCKMEIVVDEDGIHDLFKKNIFIKINSKTANDIYNYLSLEKIPIFITKNDAEKECAIQCSHEKDIVVSDDTDALAFGAPNLIRFIMNKKKRHIINKDELLNELNINYEQFIDFCILSGCDYSAKIPGIGPVKAHNIIRKYKTIETFLESRAFNKYKNSKLFNQKLNGISMSLSDYIVNEFTYEQARKVFFNSY</sequence>
<keyword evidence="2" id="KW-0255">Endonuclease</keyword>
<gene>
    <name evidence="6" type="ORF">C922_02194</name>
</gene>
<dbReference type="InterPro" id="IPR006084">
    <property type="entry name" value="XPG/Rad2"/>
</dbReference>
<proteinExistence type="predicted"/>
<evidence type="ECO:0000256" key="4">
    <source>
        <dbReference type="SAM" id="MobiDB-lite"/>
    </source>
</evidence>
<dbReference type="Pfam" id="PF00867">
    <property type="entry name" value="XPG_I"/>
    <property type="match status" value="1"/>
</dbReference>
<dbReference type="SMART" id="SM00279">
    <property type="entry name" value="HhH2"/>
    <property type="match status" value="1"/>
</dbReference>
<reference evidence="6 7" key="1">
    <citation type="submission" date="2013-02" db="EMBL/GenBank/DDBJ databases">
        <title>The Genome Sequence of Plasmodium inui San Antonio 1.</title>
        <authorList>
            <consortium name="The Broad Institute Genome Sequencing Platform"/>
            <consortium name="The Broad Institute Genome Sequencing Center for Infectious Disease"/>
            <person name="Neafsey D."/>
            <person name="Cheeseman I."/>
            <person name="Volkman S."/>
            <person name="Adams J."/>
            <person name="Walker B."/>
            <person name="Young S.K."/>
            <person name="Zeng Q."/>
            <person name="Gargeya S."/>
            <person name="Fitzgerald M."/>
            <person name="Haas B."/>
            <person name="Abouelleil A."/>
            <person name="Alvarado L."/>
            <person name="Arachchi H.M."/>
            <person name="Berlin A.M."/>
            <person name="Chapman S.B."/>
            <person name="Dewar J."/>
            <person name="Goldberg J."/>
            <person name="Griggs A."/>
            <person name="Gujja S."/>
            <person name="Hansen M."/>
            <person name="Howarth C."/>
            <person name="Imamovic A."/>
            <person name="Larimer J."/>
            <person name="McCowan C."/>
            <person name="Murphy C."/>
            <person name="Neiman D."/>
            <person name="Pearson M."/>
            <person name="Priest M."/>
            <person name="Roberts A."/>
            <person name="Saif S."/>
            <person name="Shea T."/>
            <person name="Sisk P."/>
            <person name="Sykes S."/>
            <person name="Wortman J."/>
            <person name="Nusbaum C."/>
            <person name="Birren B."/>
        </authorList>
    </citation>
    <scope>NUCLEOTIDE SEQUENCE [LARGE SCALE GENOMIC DNA]</scope>
    <source>
        <strain evidence="6 7">San Antonio 1</strain>
    </source>
</reference>
<feature type="region of interest" description="Disordered" evidence="4">
    <location>
        <begin position="147"/>
        <end position="214"/>
    </location>
</feature>
<dbReference type="GO" id="GO:0008409">
    <property type="term" value="F:5'-3' exonuclease activity"/>
    <property type="evidence" value="ECO:0007669"/>
    <property type="project" value="TreeGrafter"/>
</dbReference>
<dbReference type="InterPro" id="IPR029060">
    <property type="entry name" value="PIN-like_dom_sf"/>
</dbReference>
<dbReference type="GO" id="GO:0046872">
    <property type="term" value="F:metal ion binding"/>
    <property type="evidence" value="ECO:0007669"/>
    <property type="project" value="UniProtKB-KW"/>
</dbReference>
<dbReference type="VEuPathDB" id="PlasmoDB:C922_02194"/>
<dbReference type="SUPFAM" id="SSF47807">
    <property type="entry name" value="5' to 3' exonuclease, C-terminal subdomain"/>
    <property type="match status" value="1"/>
</dbReference>
<evidence type="ECO:0000313" key="6">
    <source>
        <dbReference type="EMBL" id="EUD67488.1"/>
    </source>
</evidence>
<dbReference type="GO" id="GO:0017108">
    <property type="term" value="F:5'-flap endonuclease activity"/>
    <property type="evidence" value="ECO:0007669"/>
    <property type="project" value="TreeGrafter"/>
</dbReference>
<dbReference type="PANTHER" id="PTHR11081:SF9">
    <property type="entry name" value="FLAP ENDONUCLEASE 1"/>
    <property type="match status" value="1"/>
</dbReference>
<dbReference type="OrthoDB" id="1937206at2759"/>
<dbReference type="SMART" id="SM00484">
    <property type="entry name" value="XPGI"/>
    <property type="match status" value="1"/>
</dbReference>
<evidence type="ECO:0000256" key="1">
    <source>
        <dbReference type="ARBA" id="ARBA00022723"/>
    </source>
</evidence>
<dbReference type="InterPro" id="IPR036279">
    <property type="entry name" value="5-3_exonuclease_C_sf"/>
</dbReference>
<feature type="compositionally biased region" description="Low complexity" evidence="4">
    <location>
        <begin position="151"/>
        <end position="166"/>
    </location>
</feature>
<dbReference type="RefSeq" id="XP_008816015.1">
    <property type="nucleotide sequence ID" value="XM_008817793.1"/>
</dbReference>
<feature type="compositionally biased region" description="Polar residues" evidence="4">
    <location>
        <begin position="204"/>
        <end position="213"/>
    </location>
</feature>
<dbReference type="GeneID" id="20037468"/>
<dbReference type="PRINTS" id="PR00853">
    <property type="entry name" value="XPGRADSUPER"/>
</dbReference>
<dbReference type="AlphaFoldDB" id="W7A866"/>
<feature type="domain" description="XPG-I" evidence="5">
    <location>
        <begin position="254"/>
        <end position="321"/>
    </location>
</feature>
<feature type="compositionally biased region" description="Polar residues" evidence="4">
    <location>
        <begin position="182"/>
        <end position="196"/>
    </location>
</feature>
<dbReference type="Gene3D" id="3.40.50.1010">
    <property type="entry name" value="5'-nuclease"/>
    <property type="match status" value="1"/>
</dbReference>
<accession>W7A866</accession>
<dbReference type="GO" id="GO:0003677">
    <property type="term" value="F:DNA binding"/>
    <property type="evidence" value="ECO:0007669"/>
    <property type="project" value="InterPro"/>
</dbReference>
<dbReference type="SUPFAM" id="SSF88723">
    <property type="entry name" value="PIN domain-like"/>
    <property type="match status" value="1"/>
</dbReference>
<keyword evidence="1" id="KW-0479">Metal-binding</keyword>
<keyword evidence="2" id="KW-0378">Hydrolase</keyword>
<dbReference type="InterPro" id="IPR008918">
    <property type="entry name" value="HhH2"/>
</dbReference>
<dbReference type="PANTHER" id="PTHR11081">
    <property type="entry name" value="FLAP ENDONUCLEASE FAMILY MEMBER"/>
    <property type="match status" value="1"/>
</dbReference>
<name>W7A866_9APIC</name>
<keyword evidence="2" id="KW-0540">Nuclease</keyword>
<evidence type="ECO:0000259" key="5">
    <source>
        <dbReference type="SMART" id="SM00484"/>
    </source>
</evidence>
<dbReference type="Proteomes" id="UP000030640">
    <property type="component" value="Unassembled WGS sequence"/>
</dbReference>
<evidence type="ECO:0000256" key="2">
    <source>
        <dbReference type="ARBA" id="ARBA00022759"/>
    </source>
</evidence>
<dbReference type="EMBL" id="KI965466">
    <property type="protein sequence ID" value="EUD67488.1"/>
    <property type="molecule type" value="Genomic_DNA"/>
</dbReference>
<keyword evidence="7" id="KW-1185">Reference proteome</keyword>
<protein>
    <recommendedName>
        <fullName evidence="5">XPG-I domain-containing protein</fullName>
    </recommendedName>
</protein>
<evidence type="ECO:0000256" key="3">
    <source>
        <dbReference type="ARBA" id="ARBA00022842"/>
    </source>
</evidence>